<keyword evidence="1" id="KW-0812">Transmembrane</keyword>
<keyword evidence="1" id="KW-1133">Transmembrane helix</keyword>
<feature type="transmembrane region" description="Helical" evidence="1">
    <location>
        <begin position="506"/>
        <end position="525"/>
    </location>
</feature>
<organism evidence="2 3">
    <name type="scientific">Pseudocercospora fuligena</name>
    <dbReference type="NCBI Taxonomy" id="685502"/>
    <lineage>
        <taxon>Eukaryota</taxon>
        <taxon>Fungi</taxon>
        <taxon>Dikarya</taxon>
        <taxon>Ascomycota</taxon>
        <taxon>Pezizomycotina</taxon>
        <taxon>Dothideomycetes</taxon>
        <taxon>Dothideomycetidae</taxon>
        <taxon>Mycosphaerellales</taxon>
        <taxon>Mycosphaerellaceae</taxon>
        <taxon>Pseudocercospora</taxon>
    </lineage>
</organism>
<name>A0A8H6R8F9_9PEZI</name>
<dbReference type="Proteomes" id="UP000660729">
    <property type="component" value="Unassembled WGS sequence"/>
</dbReference>
<dbReference type="EMBL" id="JABCIY010000258">
    <property type="protein sequence ID" value="KAF7186304.1"/>
    <property type="molecule type" value="Genomic_DNA"/>
</dbReference>
<keyword evidence="3" id="KW-1185">Reference proteome</keyword>
<accession>A0A8H6R8F9</accession>
<dbReference type="OrthoDB" id="443402at2759"/>
<evidence type="ECO:0000313" key="2">
    <source>
        <dbReference type="EMBL" id="KAF7186304.1"/>
    </source>
</evidence>
<keyword evidence="1" id="KW-0472">Membrane</keyword>
<feature type="transmembrane region" description="Helical" evidence="1">
    <location>
        <begin position="471"/>
        <end position="494"/>
    </location>
</feature>
<gene>
    <name evidence="2" type="ORF">HII31_12379</name>
</gene>
<evidence type="ECO:0000313" key="3">
    <source>
        <dbReference type="Proteomes" id="UP000660729"/>
    </source>
</evidence>
<proteinExistence type="predicted"/>
<dbReference type="AlphaFoldDB" id="A0A8H6R8F9"/>
<evidence type="ECO:0000256" key="1">
    <source>
        <dbReference type="SAM" id="Phobius"/>
    </source>
</evidence>
<sequence>MGTDDLRERLRRAIIDFGHCLKAEASTKSERIAACLIKSRSTALRLAHAIIERLGRIGPVSAHINTVEGVADQHYESNDENDEEYPEDDASQMEREFHDLAGPLLESSAYESFKLHRLDIVNLPYEARIHALLEGSICSASQAPLPPAALSTTAAEMSWVPPKDFSTLSECSIGWCDDVKAWIEDDVMKEQWDWWPLAPRQYKLKADFQRLAWPSPSGTIRHLDLPRKSLSALMDVLANAPPYLNHDSAKGGMQHQAGATGTITKSDPVQPPPVHLPSHGSKYTNVNIDQAPNCMSNISQISFPEGTLYFSVQTGDTFDIVELREQQIHTDRQFFATLNREYRRLTRKRRWLSMWQYDHCDFALFSKYACDTCAFVKIDFPSKDDLAYDFKPRPIAPSPPHGPITKHEFHDRFYKSCEDCHSWHWHRRKMLRFKLIDRDAVDRLPKRKAAIDLADGKREEFWGLIARERRIFARVLLMCGLWNIPSGIFFWLWIFKWDHPADLQNAIVPMTVTLAITGLYVVMIYEDREGNK</sequence>
<comment type="caution">
    <text evidence="2">The sequence shown here is derived from an EMBL/GenBank/DDBJ whole genome shotgun (WGS) entry which is preliminary data.</text>
</comment>
<reference evidence="2" key="1">
    <citation type="submission" date="2020-04" db="EMBL/GenBank/DDBJ databases">
        <title>Draft genome resource of the tomato pathogen Pseudocercospora fuligena.</title>
        <authorList>
            <person name="Zaccaron A."/>
        </authorList>
    </citation>
    <scope>NUCLEOTIDE SEQUENCE</scope>
    <source>
        <strain evidence="2">PF001</strain>
    </source>
</reference>
<protein>
    <submittedName>
        <fullName evidence="2">Uncharacterized protein</fullName>
    </submittedName>
</protein>